<comment type="caution">
    <text evidence="11">The sequence shown here is derived from an EMBL/GenBank/DDBJ whole genome shotgun (WGS) entry which is preliminary data.</text>
</comment>
<reference evidence="12" key="1">
    <citation type="submission" date="2016-08" db="EMBL/GenBank/DDBJ databases">
        <authorList>
            <person name="Merda D."/>
            <person name="Briand M."/>
            <person name="Taghouti G."/>
            <person name="Carrere S."/>
            <person name="Gouzy J."/>
            <person name="Portier P."/>
            <person name="Jacques M.-A."/>
            <person name="Fischer-Le Saux M."/>
        </authorList>
    </citation>
    <scope>NUCLEOTIDE SEQUENCE [LARGE SCALE GENOMIC DNA]</scope>
    <source>
        <strain evidence="12">CFBP1156</strain>
    </source>
</reference>
<dbReference type="InterPro" id="IPR011990">
    <property type="entry name" value="TPR-like_helical_dom_sf"/>
</dbReference>
<dbReference type="InterPro" id="IPR008410">
    <property type="entry name" value="BCSC_C"/>
</dbReference>
<feature type="repeat" description="TPR" evidence="7">
    <location>
        <begin position="718"/>
        <end position="751"/>
    </location>
</feature>
<dbReference type="SUPFAM" id="SSF48452">
    <property type="entry name" value="TPR-like"/>
    <property type="match status" value="3"/>
</dbReference>
<dbReference type="PANTHER" id="PTHR12558">
    <property type="entry name" value="CELL DIVISION CYCLE 16,23,27"/>
    <property type="match status" value="1"/>
</dbReference>
<comment type="pathway">
    <text evidence="2">Glycan metabolism; bacterial cellulose biosynthesis.</text>
</comment>
<dbReference type="InterPro" id="IPR019734">
    <property type="entry name" value="TPR_rpt"/>
</dbReference>
<dbReference type="InterPro" id="IPR003921">
    <property type="entry name" value="Cell_synth_C"/>
</dbReference>
<keyword evidence="6" id="KW-0135">Cellulose biosynthesis</keyword>
<evidence type="ECO:0000256" key="5">
    <source>
        <dbReference type="ARBA" id="ARBA00022803"/>
    </source>
</evidence>
<dbReference type="Pfam" id="PF14559">
    <property type="entry name" value="TPR_19"/>
    <property type="match status" value="3"/>
</dbReference>
<feature type="region of interest" description="Disordered" evidence="8">
    <location>
        <begin position="91"/>
        <end position="113"/>
    </location>
</feature>
<evidence type="ECO:0000313" key="11">
    <source>
        <dbReference type="EMBL" id="PPU99918.1"/>
    </source>
</evidence>
<evidence type="ECO:0000256" key="6">
    <source>
        <dbReference type="ARBA" id="ARBA00022916"/>
    </source>
</evidence>
<dbReference type="PANTHER" id="PTHR12558:SF13">
    <property type="entry name" value="CELL DIVISION CYCLE PROTEIN 27 HOMOLOG"/>
    <property type="match status" value="1"/>
</dbReference>
<evidence type="ECO:0000313" key="12">
    <source>
        <dbReference type="Proteomes" id="UP000238261"/>
    </source>
</evidence>
<dbReference type="GO" id="GO:0006011">
    <property type="term" value="P:UDP-alpha-D-glucose metabolic process"/>
    <property type="evidence" value="ECO:0007669"/>
    <property type="project" value="InterPro"/>
</dbReference>
<feature type="domain" description="Cellulose synthase operon C C-terminal" evidence="10">
    <location>
        <begin position="1193"/>
        <end position="1492"/>
    </location>
</feature>
<keyword evidence="4" id="KW-0677">Repeat</keyword>
<keyword evidence="3 9" id="KW-0732">Signal</keyword>
<evidence type="ECO:0000259" key="10">
    <source>
        <dbReference type="Pfam" id="PF05420"/>
    </source>
</evidence>
<keyword evidence="5 7" id="KW-0802">TPR repeat</keyword>
<dbReference type="GO" id="GO:0030244">
    <property type="term" value="P:cellulose biosynthetic process"/>
    <property type="evidence" value="ECO:0007669"/>
    <property type="project" value="UniProtKB-KW"/>
</dbReference>
<evidence type="ECO:0000256" key="7">
    <source>
        <dbReference type="PROSITE-ProRule" id="PRU00339"/>
    </source>
</evidence>
<proteinExistence type="predicted"/>
<dbReference type="Proteomes" id="UP000238261">
    <property type="component" value="Unassembled WGS sequence"/>
</dbReference>
<name>A0A2S7F3F5_9XANT</name>
<dbReference type="GO" id="GO:0019867">
    <property type="term" value="C:outer membrane"/>
    <property type="evidence" value="ECO:0007669"/>
    <property type="project" value="InterPro"/>
</dbReference>
<sequence>MFRMKLKPLCLAGMIDLCLLAGTAHAQTGNATQQLVGQGNYWHDQGRDDLAADTWRKLLRVDPNQPDALLGLAQIDLAQGRQSEARKRLQQLQKTHPQAPQTQRLSQAIGGSGDSVNLRNARRAASAGRYVEAVREYQALFDGKAPPDHLALEYYQALAGTPQGWDGARDGLRRLAAAQPNNSAVALALAQVLTYREPSRREGIAQLGAMSKRPDVGGPARAAWRQALLWLNAGSADAPLYQAFLAANPNDAEVAAKATKLGEQRAAQAGDPAGEQLGEAFKALNAGNLAVAEQRFTQVLRARPRDADALGGLGSVRLRQQRFGEAQELLRPAAAGNGKWRSALDSARYWLQLQQAQAARGRGDSDEALRLTQQALKLQPNEATGYVLLGDLQAASDAAAAERSYRQALALGADNAGALQGLIGLYSRQGRADEASALFARLSPAQREKAGGEATLRSNVQRARAKQALEAGDTVSAQGELEAAMVERPADPWVRLDLARLYQQAGRPDQARSVMDGLLAVHGDMPEALYASALLAQDRGDWAGAYASLERIPSAARSAEMSALRNTAWVEQQAAQARLLQQQGRAGEAQLLLARTEAALGGALEQPALLASMAGAYADIGSNQRALTLAQRLVAQNPNTEARLQYASVLLRAQQDAELAATLRQLRDTDMNAEQQRRYQALRSGYTLRQVDALRELGNLEAAYDALAPLLAQQNQDPKAVAALARLYAGAGDQRQALVLYQQQLQQSPDDLDTLIAAANTAAALRDLGSAEDYLQRALAKAPESPAVLSAAGRVYRSAGKSRKAESYFRAALAAQAREAGQHDNGLPAANGPASFAGAGRPLNPFAGMSGRMPRSPAVVSDSLGGGYPAPAYAAAGQVPLPAMPGAAGAGPFPAMPAAAGATYASGGDDLPPPASASAAGGVQLAALPVPGQRAPAAASVAPSYYPDDRVATTGSARQAQALANPARSGSVLDELREVQSENSDSLAAGATYRARDGEAGLGKLNDLEVPLHGEFAVGEGKLSVDVTPTLLDAGTLDTAYSTASRFGAGPSAAMGDALAADRTPIDDLVGSDLYQLLLTEGDSNATRNALRTYAVNTGLYNELYNDTDASLTNAQREAAALQALYAEPLSAFLLGNIAADVSISTLASAILGDASRSADLSAADIARFQALAANSTAASLTPAGFSQALYTMAANGSASRRMDQDASGVGVAVKYKHGGFAADLGSTPIGFPEQRIVGGVGYRGQIGENLTYSGQAFRRAVSDSLLSFAGVDDGRAGLRWGGVTSNGVRLSATLDNGLLGGYANLTADRLVGHNVADNDHRQVDLGVYVHALETENQSLTAGLNLTAMQYDKNLSGYTYGQGGYFSPQDYVDLGFPVHWSGRSSGRKVNWSVDASVGVQHFRSDDSNYFPTSAQMQQDAYDAASLAALLGLVDTYTAPVYAGQSKTGVSYNLAGAAEWQLAPQLFLGGRLIFNNARDYNQFSTNLYVRFVLDRLGAGLGRRPQVLASPFMGE</sequence>
<dbReference type="SMART" id="SM00028">
    <property type="entry name" value="TPR"/>
    <property type="match status" value="7"/>
</dbReference>
<evidence type="ECO:0000256" key="9">
    <source>
        <dbReference type="SAM" id="SignalP"/>
    </source>
</evidence>
<evidence type="ECO:0000256" key="1">
    <source>
        <dbReference type="ARBA" id="ARBA00003476"/>
    </source>
</evidence>
<comment type="function">
    <text evidence="1">Required for maximal bacterial cellulose synthesis.</text>
</comment>
<dbReference type="Pfam" id="PF13432">
    <property type="entry name" value="TPR_16"/>
    <property type="match status" value="1"/>
</dbReference>
<dbReference type="PRINTS" id="PR01441">
    <property type="entry name" value="CELLSNTHASEC"/>
</dbReference>
<evidence type="ECO:0000256" key="4">
    <source>
        <dbReference type="ARBA" id="ARBA00022737"/>
    </source>
</evidence>
<dbReference type="Gene3D" id="1.25.40.10">
    <property type="entry name" value="Tetratricopeptide repeat domain"/>
    <property type="match status" value="4"/>
</dbReference>
<evidence type="ECO:0000256" key="3">
    <source>
        <dbReference type="ARBA" id="ARBA00022729"/>
    </source>
</evidence>
<organism evidence="11 12">
    <name type="scientific">Xanthomonas hyacinthi</name>
    <dbReference type="NCBI Taxonomy" id="56455"/>
    <lineage>
        <taxon>Bacteria</taxon>
        <taxon>Pseudomonadati</taxon>
        <taxon>Pseudomonadota</taxon>
        <taxon>Gammaproteobacteria</taxon>
        <taxon>Lysobacterales</taxon>
        <taxon>Lysobacteraceae</taxon>
        <taxon>Xanthomonas</taxon>
    </lineage>
</organism>
<evidence type="ECO:0000256" key="8">
    <source>
        <dbReference type="SAM" id="MobiDB-lite"/>
    </source>
</evidence>
<dbReference type="RefSeq" id="WP_104557778.1">
    <property type="nucleotide sequence ID" value="NZ_CP043476.1"/>
</dbReference>
<gene>
    <name evidence="11" type="ORF">XhyaCFBP1156_01860</name>
</gene>
<protein>
    <submittedName>
        <fullName evidence="11">Cellulose synthase</fullName>
    </submittedName>
</protein>
<accession>A0A2S7F3F5</accession>
<dbReference type="PROSITE" id="PS50005">
    <property type="entry name" value="TPR"/>
    <property type="match status" value="1"/>
</dbReference>
<dbReference type="OrthoDB" id="174989at2"/>
<dbReference type="Pfam" id="PF05420">
    <property type="entry name" value="BCSC_C"/>
    <property type="match status" value="1"/>
</dbReference>
<feature type="chain" id="PRO_5015460080" evidence="9">
    <location>
        <begin position="27"/>
        <end position="1513"/>
    </location>
</feature>
<dbReference type="UniPathway" id="UPA00694"/>
<feature type="signal peptide" evidence="9">
    <location>
        <begin position="1"/>
        <end position="26"/>
    </location>
</feature>
<keyword evidence="12" id="KW-1185">Reference proteome</keyword>
<dbReference type="EMBL" id="MDEG01000001">
    <property type="protein sequence ID" value="PPU99918.1"/>
    <property type="molecule type" value="Genomic_DNA"/>
</dbReference>
<evidence type="ECO:0000256" key="2">
    <source>
        <dbReference type="ARBA" id="ARBA00005186"/>
    </source>
</evidence>
<feature type="compositionally biased region" description="Polar residues" evidence="8">
    <location>
        <begin position="91"/>
        <end position="106"/>
    </location>
</feature>